<feature type="domain" description="Inward rectifier potassium channel C-terminal" evidence="16">
    <location>
        <begin position="257"/>
        <end position="428"/>
    </location>
</feature>
<keyword evidence="9 14" id="KW-0472">Membrane</keyword>
<dbReference type="PANTHER" id="PTHR11767:SF113">
    <property type="entry name" value="INWARDLY RECTIFYING POTASSIUM CHANNEL 2, ISOFORM D"/>
    <property type="match status" value="1"/>
</dbReference>
<evidence type="ECO:0000256" key="11">
    <source>
        <dbReference type="ARBA" id="ARBA00034430"/>
    </source>
</evidence>
<sequence length="434" mass="48962">MGGGTRGSVNFKCSPTVSLSAHSSGGFSELDSSSSSTPTMDGRDVYGIIEDGLVGEVESLSPSLQLDFQFERPRLVRSSSRTSKGSRTSSIRSRSRSSTRKFKRRAVLKNGDCNVTKIHISKRRRKYLQDIFTTLVDVKWRWTLLVFALSFTLSWLVFALIWWLIAYTHGDLDPENLKEDSNWSPCVVNINSFASCFLFSIETQHTIGYGSRSTTEQCPEAIFVMCLQSITGVFIQAFMVGIVFAKMARPKQRTQTLMFSRNAVVCMRDGILCIMFRVGDMREKSHLIASSIRAQLIKPYTTKEGEVLSPFLFDLKVKADNYESDIFLIWPMTIVHEIDSSSPLYDISAADMINERFEIIVILEGTTESTGQTTQARTSYVASEILWGHRFQPPVSFNRQKGTYQVNFSLFHNTYAVDTPLCSARDLDIFLEPS</sequence>
<dbReference type="InterPro" id="IPR016449">
    <property type="entry name" value="K_chnl_inward-rec_Kir"/>
</dbReference>
<feature type="compositionally biased region" description="Basic residues" evidence="13">
    <location>
        <begin position="93"/>
        <end position="102"/>
    </location>
</feature>
<dbReference type="Pfam" id="PF17655">
    <property type="entry name" value="IRK_C"/>
    <property type="match status" value="1"/>
</dbReference>
<comment type="similarity">
    <text evidence="12">Belongs to the inward rectifier-type potassium channel (TC 1.A.2.1) family.</text>
</comment>
<reference evidence="17" key="1">
    <citation type="submission" date="2022-01" db="UniProtKB">
        <authorList>
            <consortium name="EnsemblMetazoa"/>
        </authorList>
    </citation>
    <scope>IDENTIFICATION</scope>
</reference>
<protein>
    <submittedName>
        <fullName evidence="17">Uncharacterized protein</fullName>
    </submittedName>
</protein>
<evidence type="ECO:0000256" key="13">
    <source>
        <dbReference type="SAM" id="MobiDB-lite"/>
    </source>
</evidence>
<evidence type="ECO:0000313" key="18">
    <source>
        <dbReference type="Proteomes" id="UP000494040"/>
    </source>
</evidence>
<dbReference type="FunFam" id="1.10.287.70:FF:000078">
    <property type="entry name" value="Putative Inward rectifier potassium channel"/>
    <property type="match status" value="1"/>
</dbReference>
<dbReference type="GeneID" id="106673873"/>
<evidence type="ECO:0000256" key="4">
    <source>
        <dbReference type="ARBA" id="ARBA00022692"/>
    </source>
</evidence>
<accession>A0A8I6SCT1</accession>
<dbReference type="SUPFAM" id="SSF81324">
    <property type="entry name" value="Voltage-gated potassium channels"/>
    <property type="match status" value="1"/>
</dbReference>
<keyword evidence="5 12" id="KW-0851">Voltage-gated channel</keyword>
<dbReference type="FunFam" id="2.60.40.1400:FF:000001">
    <property type="entry name" value="G protein-activated inward rectifier potassium channel 2"/>
    <property type="match status" value="1"/>
</dbReference>
<evidence type="ECO:0000256" key="5">
    <source>
        <dbReference type="ARBA" id="ARBA00022882"/>
    </source>
</evidence>
<dbReference type="EnsemblMetazoa" id="XM_024225525.1">
    <property type="protein sequence ID" value="XP_024081293.1"/>
    <property type="gene ID" value="LOC106673873"/>
</dbReference>
<evidence type="ECO:0000256" key="9">
    <source>
        <dbReference type="ARBA" id="ARBA00023136"/>
    </source>
</evidence>
<dbReference type="GO" id="GO:0005886">
    <property type="term" value="C:plasma membrane"/>
    <property type="evidence" value="ECO:0007669"/>
    <property type="project" value="TreeGrafter"/>
</dbReference>
<keyword evidence="8 12" id="KW-0406">Ion transport</keyword>
<keyword evidence="2 12" id="KW-0813">Transport</keyword>
<evidence type="ECO:0000256" key="14">
    <source>
        <dbReference type="SAM" id="Phobius"/>
    </source>
</evidence>
<evidence type="ECO:0000256" key="3">
    <source>
        <dbReference type="ARBA" id="ARBA00022538"/>
    </source>
</evidence>
<evidence type="ECO:0000256" key="12">
    <source>
        <dbReference type="RuleBase" id="RU003822"/>
    </source>
</evidence>
<dbReference type="PANTHER" id="PTHR11767">
    <property type="entry name" value="INWARD RECTIFIER POTASSIUM CHANNEL"/>
    <property type="match status" value="1"/>
</dbReference>
<evidence type="ECO:0000256" key="2">
    <source>
        <dbReference type="ARBA" id="ARBA00022448"/>
    </source>
</evidence>
<name>A0A8I6SCT1_CIMLE</name>
<evidence type="ECO:0000313" key="17">
    <source>
        <dbReference type="EnsemblMetazoa" id="XP_024081293.1"/>
    </source>
</evidence>
<dbReference type="SUPFAM" id="SSF81296">
    <property type="entry name" value="E set domains"/>
    <property type="match status" value="1"/>
</dbReference>
<dbReference type="Gene3D" id="1.10.287.70">
    <property type="match status" value="1"/>
</dbReference>
<dbReference type="InterPro" id="IPR014756">
    <property type="entry name" value="Ig_E-set"/>
</dbReference>
<evidence type="ECO:0000259" key="15">
    <source>
        <dbReference type="Pfam" id="PF01007"/>
    </source>
</evidence>
<dbReference type="Pfam" id="PF01007">
    <property type="entry name" value="IRK"/>
    <property type="match status" value="1"/>
</dbReference>
<evidence type="ECO:0000259" key="16">
    <source>
        <dbReference type="Pfam" id="PF17655"/>
    </source>
</evidence>
<dbReference type="KEGG" id="clec:106673873"/>
<dbReference type="PRINTS" id="PR01320">
    <property type="entry name" value="KIRCHANNEL"/>
</dbReference>
<feature type="region of interest" description="Disordered" evidence="13">
    <location>
        <begin position="77"/>
        <end position="102"/>
    </location>
</feature>
<keyword evidence="4 12" id="KW-0812">Transmembrane</keyword>
<dbReference type="InterPro" id="IPR040445">
    <property type="entry name" value="Kir_TM"/>
</dbReference>
<dbReference type="Gene3D" id="2.60.40.1400">
    <property type="entry name" value="G protein-activated inward rectifier potassium channel 1"/>
    <property type="match status" value="1"/>
</dbReference>
<evidence type="ECO:0000256" key="6">
    <source>
        <dbReference type="ARBA" id="ARBA00022958"/>
    </source>
</evidence>
<keyword evidence="7 14" id="KW-1133">Transmembrane helix</keyword>
<feature type="compositionally biased region" description="Low complexity" evidence="13">
    <location>
        <begin position="77"/>
        <end position="92"/>
    </location>
</feature>
<feature type="region of interest" description="Disordered" evidence="13">
    <location>
        <begin position="21"/>
        <end position="41"/>
    </location>
</feature>
<dbReference type="OrthoDB" id="273257at2759"/>
<dbReference type="OMA" id="QTQRMPC"/>
<dbReference type="GO" id="GO:0005242">
    <property type="term" value="F:inward rectifier potassium channel activity"/>
    <property type="evidence" value="ECO:0007669"/>
    <property type="project" value="InterPro"/>
</dbReference>
<dbReference type="InterPro" id="IPR041647">
    <property type="entry name" value="IRK_C"/>
</dbReference>
<keyword evidence="3 12" id="KW-0633">Potassium transport</keyword>
<dbReference type="InterPro" id="IPR013518">
    <property type="entry name" value="K_chnl_inward-rec_Kir_cyto"/>
</dbReference>
<comment type="catalytic activity">
    <reaction evidence="11">
        <text>K(+)(in) = K(+)(out)</text>
        <dbReference type="Rhea" id="RHEA:29463"/>
        <dbReference type="ChEBI" id="CHEBI:29103"/>
    </reaction>
</comment>
<dbReference type="AlphaFoldDB" id="A0A8I6SCT1"/>
<evidence type="ECO:0000256" key="1">
    <source>
        <dbReference type="ARBA" id="ARBA00004141"/>
    </source>
</evidence>
<dbReference type="GO" id="GO:0034702">
    <property type="term" value="C:monoatomic ion channel complex"/>
    <property type="evidence" value="ECO:0007669"/>
    <property type="project" value="UniProtKB-KW"/>
</dbReference>
<keyword evidence="18" id="KW-1185">Reference proteome</keyword>
<keyword evidence="6 12" id="KW-0630">Potassium</keyword>
<dbReference type="GO" id="GO:0034765">
    <property type="term" value="P:regulation of monoatomic ion transmembrane transport"/>
    <property type="evidence" value="ECO:0007669"/>
    <property type="project" value="TreeGrafter"/>
</dbReference>
<feature type="transmembrane region" description="Helical" evidence="14">
    <location>
        <begin position="142"/>
        <end position="165"/>
    </location>
</feature>
<dbReference type="RefSeq" id="XP_024081293.1">
    <property type="nucleotide sequence ID" value="XM_024225525.1"/>
</dbReference>
<feature type="compositionally biased region" description="Low complexity" evidence="13">
    <location>
        <begin position="23"/>
        <end position="36"/>
    </location>
</feature>
<proteinExistence type="inferred from homology"/>
<dbReference type="Proteomes" id="UP000494040">
    <property type="component" value="Unassembled WGS sequence"/>
</dbReference>
<feature type="transmembrane region" description="Helical" evidence="14">
    <location>
        <begin position="221"/>
        <end position="245"/>
    </location>
</feature>
<feature type="domain" description="Potassium channel inwardly rectifying transmembrane" evidence="15">
    <location>
        <begin position="107"/>
        <end position="250"/>
    </location>
</feature>
<evidence type="ECO:0000256" key="10">
    <source>
        <dbReference type="ARBA" id="ARBA00023303"/>
    </source>
</evidence>
<dbReference type="GO" id="GO:1990573">
    <property type="term" value="P:potassium ion import across plasma membrane"/>
    <property type="evidence" value="ECO:0007669"/>
    <property type="project" value="TreeGrafter"/>
</dbReference>
<evidence type="ECO:0000256" key="8">
    <source>
        <dbReference type="ARBA" id="ARBA00023065"/>
    </source>
</evidence>
<keyword evidence="10 12" id="KW-0407">Ion channel</keyword>
<organism evidence="17 18">
    <name type="scientific">Cimex lectularius</name>
    <name type="common">Bed bug</name>
    <name type="synonym">Acanthia lectularia</name>
    <dbReference type="NCBI Taxonomy" id="79782"/>
    <lineage>
        <taxon>Eukaryota</taxon>
        <taxon>Metazoa</taxon>
        <taxon>Ecdysozoa</taxon>
        <taxon>Arthropoda</taxon>
        <taxon>Hexapoda</taxon>
        <taxon>Insecta</taxon>
        <taxon>Pterygota</taxon>
        <taxon>Neoptera</taxon>
        <taxon>Paraneoptera</taxon>
        <taxon>Hemiptera</taxon>
        <taxon>Heteroptera</taxon>
        <taxon>Panheteroptera</taxon>
        <taxon>Cimicomorpha</taxon>
        <taxon>Cimicidae</taxon>
        <taxon>Cimex</taxon>
    </lineage>
</organism>
<comment type="subcellular location">
    <subcellularLocation>
        <location evidence="1 12">Membrane</location>
        <topology evidence="1 12">Multi-pass membrane protein</topology>
    </subcellularLocation>
</comment>
<evidence type="ECO:0000256" key="7">
    <source>
        <dbReference type="ARBA" id="ARBA00022989"/>
    </source>
</evidence>